<evidence type="ECO:0000259" key="1">
    <source>
        <dbReference type="SMART" id="SM00858"/>
    </source>
</evidence>
<comment type="caution">
    <text evidence="2">The sequence shown here is derived from an EMBL/GenBank/DDBJ whole genome shotgun (WGS) entry which is preliminary data.</text>
</comment>
<gene>
    <name evidence="2" type="ORF">GTO91_15755</name>
</gene>
<dbReference type="Proteomes" id="UP000463470">
    <property type="component" value="Unassembled WGS sequence"/>
</dbReference>
<dbReference type="EMBL" id="WXEY01000027">
    <property type="protein sequence ID" value="MZP31162.1"/>
    <property type="molecule type" value="Genomic_DNA"/>
</dbReference>
<keyword evidence="3" id="KW-1185">Reference proteome</keyword>
<dbReference type="Pfam" id="PF08666">
    <property type="entry name" value="SAF"/>
    <property type="match status" value="1"/>
</dbReference>
<dbReference type="InterPro" id="IPR013974">
    <property type="entry name" value="SAF"/>
</dbReference>
<organism evidence="2 3">
    <name type="scientific">Heliomicrobium undosum</name>
    <dbReference type="NCBI Taxonomy" id="121734"/>
    <lineage>
        <taxon>Bacteria</taxon>
        <taxon>Bacillati</taxon>
        <taxon>Bacillota</taxon>
        <taxon>Clostridia</taxon>
        <taxon>Eubacteriales</taxon>
        <taxon>Heliobacteriaceae</taxon>
        <taxon>Heliomicrobium</taxon>
    </lineage>
</organism>
<dbReference type="RefSeq" id="WP_161259683.1">
    <property type="nucleotide sequence ID" value="NZ_WXEY01000027.1"/>
</dbReference>
<name>A0A845L3G7_9FIRM</name>
<reference evidence="2 3" key="1">
    <citation type="submission" date="2020-01" db="EMBL/GenBank/DDBJ databases">
        <title>Whole-genome sequence of Heliobacterium undosum DSM 13378.</title>
        <authorList>
            <person name="Kyndt J.A."/>
            <person name="Meyer T.E."/>
        </authorList>
    </citation>
    <scope>NUCLEOTIDE SEQUENCE [LARGE SCALE GENOMIC DNA]</scope>
    <source>
        <strain evidence="2 3">DSM 13378</strain>
    </source>
</reference>
<dbReference type="OrthoDB" id="2840666at2"/>
<proteinExistence type="predicted"/>
<dbReference type="Gene3D" id="3.90.1210.10">
    <property type="entry name" value="Antifreeze-like/N-acetylneuraminic acid synthase C-terminal domain"/>
    <property type="match status" value="1"/>
</dbReference>
<protein>
    <recommendedName>
        <fullName evidence="1">SAF domain-containing protein</fullName>
    </recommendedName>
</protein>
<dbReference type="InterPro" id="IPR036732">
    <property type="entry name" value="AFP_Neu5c_C_sf"/>
</dbReference>
<dbReference type="SUPFAM" id="SSF51269">
    <property type="entry name" value="AFP III-like domain"/>
    <property type="match status" value="1"/>
</dbReference>
<feature type="domain" description="SAF" evidence="1">
    <location>
        <begin position="36"/>
        <end position="98"/>
    </location>
</feature>
<dbReference type="AlphaFoldDB" id="A0A845L3G7"/>
<evidence type="ECO:0000313" key="2">
    <source>
        <dbReference type="EMBL" id="MZP31162.1"/>
    </source>
</evidence>
<accession>A0A845L3G7</accession>
<sequence>MQIRKVLRMALAGTVAAGGFYYAVTTDSYREVEIRKDAVVAARPIPAGTTLEASMLRTIRIPESVSVGDAVVSIHDAVGKAVRVEMAVNEPVRASRLSSTPALPAESRVMRLGVTMVTVGTSVRPGDVVDILAARKEGDSRVLLKGTRVLAVYGKEGRNLFQADGTPNKEAGLTPAVVEVAVPSLETALEIRKTMQSGAEISLVGYGAHGSPVTVMEAGAEHTEQEG</sequence>
<dbReference type="SMART" id="SM00858">
    <property type="entry name" value="SAF"/>
    <property type="match status" value="1"/>
</dbReference>
<evidence type="ECO:0000313" key="3">
    <source>
        <dbReference type="Proteomes" id="UP000463470"/>
    </source>
</evidence>
<dbReference type="CDD" id="cd11614">
    <property type="entry name" value="SAF_CpaB_FlgA_like"/>
    <property type="match status" value="1"/>
</dbReference>